<dbReference type="PRINTS" id="PR00337">
    <property type="entry name" value="LEUILEVALBP"/>
</dbReference>
<dbReference type="EMBL" id="QGDC01000001">
    <property type="protein sequence ID" value="RCH56468.1"/>
    <property type="molecule type" value="Genomic_DNA"/>
</dbReference>
<dbReference type="Gene3D" id="3.40.50.2300">
    <property type="match status" value="2"/>
</dbReference>
<dbReference type="InterPro" id="IPR028082">
    <property type="entry name" value="Peripla_BP_I"/>
</dbReference>
<dbReference type="SUPFAM" id="SSF53822">
    <property type="entry name" value="Periplasmic binding protein-like I"/>
    <property type="match status" value="1"/>
</dbReference>
<reference evidence="6 7" key="1">
    <citation type="submission" date="2018-05" db="EMBL/GenBank/DDBJ databases">
        <title>Mucilaginibacter hurinus sp. nov., isolated from briquette warehouse soil.</title>
        <authorList>
            <person name="Choi L."/>
        </authorList>
    </citation>
    <scope>NUCLEOTIDE SEQUENCE [LARGE SCALE GENOMIC DNA]</scope>
    <source>
        <strain evidence="6 7">ZR32</strain>
    </source>
</reference>
<protein>
    <recommendedName>
        <fullName evidence="5">Leucine-binding protein domain-containing protein</fullName>
    </recommendedName>
</protein>
<dbReference type="InterPro" id="IPR028081">
    <property type="entry name" value="Leu-bd"/>
</dbReference>
<evidence type="ECO:0000313" key="6">
    <source>
        <dbReference type="EMBL" id="RCH56468.1"/>
    </source>
</evidence>
<dbReference type="Pfam" id="PF13458">
    <property type="entry name" value="Peripla_BP_6"/>
    <property type="match status" value="1"/>
</dbReference>
<gene>
    <name evidence="6" type="ORF">DJ568_01005</name>
</gene>
<keyword evidence="3" id="KW-0732">Signal</keyword>
<evidence type="ECO:0000256" key="4">
    <source>
        <dbReference type="ARBA" id="ARBA00022970"/>
    </source>
</evidence>
<keyword evidence="4" id="KW-0029">Amino-acid transport</keyword>
<dbReference type="InterPro" id="IPR051010">
    <property type="entry name" value="BCAA_transport"/>
</dbReference>
<evidence type="ECO:0000256" key="2">
    <source>
        <dbReference type="ARBA" id="ARBA00022448"/>
    </source>
</evidence>
<accession>A0A367GTF5</accession>
<dbReference type="Proteomes" id="UP000253209">
    <property type="component" value="Unassembled WGS sequence"/>
</dbReference>
<dbReference type="PANTHER" id="PTHR30483">
    <property type="entry name" value="LEUCINE-SPECIFIC-BINDING PROTEIN"/>
    <property type="match status" value="1"/>
</dbReference>
<dbReference type="OrthoDB" id="9791590at2"/>
<dbReference type="AlphaFoldDB" id="A0A367GTF5"/>
<evidence type="ECO:0000256" key="3">
    <source>
        <dbReference type="ARBA" id="ARBA00022729"/>
    </source>
</evidence>
<dbReference type="PANTHER" id="PTHR30483:SF6">
    <property type="entry name" value="PERIPLASMIC BINDING PROTEIN OF ABC TRANSPORTER FOR NATURAL AMINO ACIDS"/>
    <property type="match status" value="1"/>
</dbReference>
<evidence type="ECO:0000256" key="1">
    <source>
        <dbReference type="ARBA" id="ARBA00010062"/>
    </source>
</evidence>
<name>A0A367GTF5_9SPHI</name>
<comment type="caution">
    <text evidence="6">The sequence shown here is derived from an EMBL/GenBank/DDBJ whole genome shotgun (WGS) entry which is preliminary data.</text>
</comment>
<keyword evidence="7" id="KW-1185">Reference proteome</keyword>
<dbReference type="InterPro" id="IPR000709">
    <property type="entry name" value="Leu_Ile_Val-bd"/>
</dbReference>
<evidence type="ECO:0000259" key="5">
    <source>
        <dbReference type="Pfam" id="PF13458"/>
    </source>
</evidence>
<proteinExistence type="inferred from homology"/>
<sequence>MIKTTAISLFTILLIIPLLLTQCSNKRNIEKNKLKIGVILSLSGNGAVTGDNTLKGIQLAVQEQNAKGGLLGRQIELDIQDSKGVAATGLEQVQRMFNTNNKPFMVCTNTSDVSLAVKTETEKNKVILVASAATDKLLEGSNYSVRNYIESGQTSDDILEYLRDELRVNSTGIFYANTEFGNSINNKMKEKAGSYGITLPFDVAYDDKSLDYGRVITGQNTGAVSAIYVIGLGNSLGTFIKQLREAGYKGSIVADPQFNNPAVIAAAGSSATDVTFLDFDFDLNSDVPATKAFIAAYNNAFKTSPQNLAAITYDAVKIMFAGVEQAQSLDYLKIPKPTEAKQHNGVTGSIWVNGGNIIYPTTFKTQP</sequence>
<keyword evidence="2" id="KW-0813">Transport</keyword>
<evidence type="ECO:0000313" key="7">
    <source>
        <dbReference type="Proteomes" id="UP000253209"/>
    </source>
</evidence>
<dbReference type="GO" id="GO:0006865">
    <property type="term" value="P:amino acid transport"/>
    <property type="evidence" value="ECO:0007669"/>
    <property type="project" value="UniProtKB-KW"/>
</dbReference>
<comment type="similarity">
    <text evidence="1">Belongs to the leucine-binding protein family.</text>
</comment>
<dbReference type="RefSeq" id="WP_114003365.1">
    <property type="nucleotide sequence ID" value="NZ_QGDC01000001.1"/>
</dbReference>
<organism evidence="6 7">
    <name type="scientific">Mucilaginibacter hurinus</name>
    <dbReference type="NCBI Taxonomy" id="2201324"/>
    <lineage>
        <taxon>Bacteria</taxon>
        <taxon>Pseudomonadati</taxon>
        <taxon>Bacteroidota</taxon>
        <taxon>Sphingobacteriia</taxon>
        <taxon>Sphingobacteriales</taxon>
        <taxon>Sphingobacteriaceae</taxon>
        <taxon>Mucilaginibacter</taxon>
    </lineage>
</organism>
<feature type="domain" description="Leucine-binding protein" evidence="5">
    <location>
        <begin position="34"/>
        <end position="333"/>
    </location>
</feature>